<evidence type="ECO:0000256" key="3">
    <source>
        <dbReference type="ARBA" id="ARBA00022475"/>
    </source>
</evidence>
<comment type="similarity">
    <text evidence="1">Belongs to the ABC transporter superfamily.</text>
</comment>
<reference evidence="7 8" key="1">
    <citation type="submission" date="2019-12" db="EMBL/GenBank/DDBJ databases">
        <title>Microbes associate with the intestines of laboratory mice.</title>
        <authorList>
            <person name="Navarre W."/>
            <person name="Wong E."/>
        </authorList>
    </citation>
    <scope>NUCLEOTIDE SEQUENCE [LARGE SCALE GENOMIC DNA]</scope>
    <source>
        <strain evidence="7 8">NM82_D38</strain>
    </source>
</reference>
<proteinExistence type="inferred from homology"/>
<dbReference type="GO" id="GO:0005524">
    <property type="term" value="F:ATP binding"/>
    <property type="evidence" value="ECO:0007669"/>
    <property type="project" value="UniProtKB-KW"/>
</dbReference>
<dbReference type="PROSITE" id="PS50893">
    <property type="entry name" value="ABC_TRANSPORTER_2"/>
    <property type="match status" value="1"/>
</dbReference>
<dbReference type="EMBL" id="WSRP01000017">
    <property type="protein sequence ID" value="MVX56884.1"/>
    <property type="molecule type" value="Genomic_DNA"/>
</dbReference>
<evidence type="ECO:0000313" key="8">
    <source>
        <dbReference type="Proteomes" id="UP000472580"/>
    </source>
</evidence>
<accession>A0A6L6YHL4</accession>
<evidence type="ECO:0000256" key="5">
    <source>
        <dbReference type="ARBA" id="ARBA00022840"/>
    </source>
</evidence>
<evidence type="ECO:0000259" key="6">
    <source>
        <dbReference type="PROSITE" id="PS50893"/>
    </source>
</evidence>
<dbReference type="Proteomes" id="UP000472580">
    <property type="component" value="Unassembled WGS sequence"/>
</dbReference>
<evidence type="ECO:0000313" key="7">
    <source>
        <dbReference type="EMBL" id="MVX56884.1"/>
    </source>
</evidence>
<dbReference type="InterPro" id="IPR003593">
    <property type="entry name" value="AAA+_ATPase"/>
</dbReference>
<feature type="domain" description="ABC transporter" evidence="6">
    <location>
        <begin position="3"/>
        <end position="240"/>
    </location>
</feature>
<evidence type="ECO:0000256" key="1">
    <source>
        <dbReference type="ARBA" id="ARBA00005417"/>
    </source>
</evidence>
<keyword evidence="3" id="KW-0472">Membrane</keyword>
<dbReference type="AlphaFoldDB" id="A0A6L6YHL4"/>
<gene>
    <name evidence="7" type="ORF">E5987_06640</name>
</gene>
<dbReference type="GO" id="GO:0016887">
    <property type="term" value="F:ATP hydrolysis activity"/>
    <property type="evidence" value="ECO:0007669"/>
    <property type="project" value="InterPro"/>
</dbReference>
<name>A0A6L6YHL4_9BURK</name>
<dbReference type="InterPro" id="IPR050153">
    <property type="entry name" value="Metal_Ion_Import_ABC"/>
</dbReference>
<protein>
    <submittedName>
        <fullName evidence="7">ATP-binding cassette domain-containing protein</fullName>
    </submittedName>
</protein>
<dbReference type="OrthoDB" id="5296765at2"/>
<dbReference type="InterPro" id="IPR003439">
    <property type="entry name" value="ABC_transporter-like_ATP-bd"/>
</dbReference>
<dbReference type="FunFam" id="3.40.50.300:FF:000134">
    <property type="entry name" value="Iron-enterobactin ABC transporter ATP-binding protein"/>
    <property type="match status" value="1"/>
</dbReference>
<comment type="caution">
    <text evidence="7">The sequence shown here is derived from an EMBL/GenBank/DDBJ whole genome shotgun (WGS) entry which is preliminary data.</text>
</comment>
<dbReference type="Gene3D" id="3.40.50.300">
    <property type="entry name" value="P-loop containing nucleotide triphosphate hydrolases"/>
    <property type="match status" value="1"/>
</dbReference>
<organism evidence="7 8">
    <name type="scientific">Parasutterella muris</name>
    <dbReference type="NCBI Taxonomy" id="2565572"/>
    <lineage>
        <taxon>Bacteria</taxon>
        <taxon>Pseudomonadati</taxon>
        <taxon>Pseudomonadota</taxon>
        <taxon>Betaproteobacteria</taxon>
        <taxon>Burkholderiales</taxon>
        <taxon>Sutterellaceae</taxon>
        <taxon>Parasutterella</taxon>
    </lineage>
</organism>
<dbReference type="InterPro" id="IPR027417">
    <property type="entry name" value="P-loop_NTPase"/>
</dbReference>
<dbReference type="PANTHER" id="PTHR42734">
    <property type="entry name" value="METAL TRANSPORT SYSTEM ATP-BINDING PROTEIN TM_0124-RELATED"/>
    <property type="match status" value="1"/>
</dbReference>
<evidence type="ECO:0000256" key="4">
    <source>
        <dbReference type="ARBA" id="ARBA00022741"/>
    </source>
</evidence>
<dbReference type="SUPFAM" id="SSF52540">
    <property type="entry name" value="P-loop containing nucleoside triphosphate hydrolases"/>
    <property type="match status" value="1"/>
</dbReference>
<dbReference type="PANTHER" id="PTHR42734:SF6">
    <property type="entry name" value="MOLYBDATE IMPORT ATP-BINDING PROTEIN MOLC"/>
    <property type="match status" value="1"/>
</dbReference>
<keyword evidence="3" id="KW-1003">Cell membrane</keyword>
<dbReference type="SMART" id="SM00382">
    <property type="entry name" value="AAA"/>
    <property type="match status" value="1"/>
</dbReference>
<sequence>MQIEVRNGSFTYPHGKEVLHNLNFSFNSSDIVAILGRNGAGKTTLLKCLLGLQHWSDGEELIDGKALKPNDCKSLWKNIAYVPQAKSNVLALTVREMVVLGRTSRWGSFQSPSKKDWIAADKAIEITGIEPFANYLCNEISGGQYQVALLARALCCEPKLLVLDEPESNLDFKNQLMILQLLSRLSQELKIGSVINTHYPTHALEIANKALVLMRDGSTAFGAVKEVVTAQNLEKSFGLPVRIEPLNIPERPGYAAVVALGAQDKTK</sequence>
<keyword evidence="4" id="KW-0547">Nucleotide-binding</keyword>
<keyword evidence="8" id="KW-1185">Reference proteome</keyword>
<evidence type="ECO:0000256" key="2">
    <source>
        <dbReference type="ARBA" id="ARBA00022448"/>
    </source>
</evidence>
<dbReference type="RefSeq" id="WP_160335314.1">
    <property type="nucleotide sequence ID" value="NZ_CALPCR010000017.1"/>
</dbReference>
<keyword evidence="5 7" id="KW-0067">ATP-binding</keyword>
<keyword evidence="2" id="KW-0813">Transport</keyword>
<dbReference type="Pfam" id="PF00005">
    <property type="entry name" value="ABC_tran"/>
    <property type="match status" value="1"/>
</dbReference>